<keyword evidence="3" id="KW-0175">Coiled coil</keyword>
<feature type="region of interest" description="Disordered" evidence="4">
    <location>
        <begin position="1539"/>
        <end position="1565"/>
    </location>
</feature>
<evidence type="ECO:0000256" key="1">
    <source>
        <dbReference type="ARBA" id="ARBA00006545"/>
    </source>
</evidence>
<evidence type="ECO:0000256" key="3">
    <source>
        <dbReference type="SAM" id="Coils"/>
    </source>
</evidence>
<evidence type="ECO:0000256" key="2">
    <source>
        <dbReference type="ARBA" id="ARBA00022448"/>
    </source>
</evidence>
<feature type="region of interest" description="Disordered" evidence="4">
    <location>
        <begin position="1341"/>
        <end position="1364"/>
    </location>
</feature>
<dbReference type="GeneID" id="24922321"/>
<dbReference type="PANTHER" id="PTHR16166">
    <property type="entry name" value="VACUOLAR PROTEIN SORTING-ASSOCIATED PROTEIN VPS13"/>
    <property type="match status" value="1"/>
</dbReference>
<accession>D8LX31</accession>
<dbReference type="EMBL" id="FN668639">
    <property type="protein sequence ID" value="CBK20826.2"/>
    <property type="molecule type" value="Genomic_DNA"/>
</dbReference>
<feature type="domain" description="Chorein N-terminal" evidence="5">
    <location>
        <begin position="365"/>
        <end position="1465"/>
    </location>
</feature>
<feature type="compositionally biased region" description="Low complexity" evidence="4">
    <location>
        <begin position="1129"/>
        <end position="1145"/>
    </location>
</feature>
<dbReference type="InParanoid" id="D8LX31"/>
<dbReference type="Pfam" id="PF12624">
    <property type="entry name" value="VPS13_N"/>
    <property type="match status" value="2"/>
</dbReference>
<keyword evidence="2" id="KW-0813">Transport</keyword>
<evidence type="ECO:0000259" key="5">
    <source>
        <dbReference type="Pfam" id="PF12624"/>
    </source>
</evidence>
<protein>
    <recommendedName>
        <fullName evidence="5">Chorein N-terminal domain-containing protein</fullName>
    </recommendedName>
</protein>
<comment type="similarity">
    <text evidence="1">Belongs to the VPS13 family.</text>
</comment>
<sequence>MFEDIVSTLLSTYLGDYLEGISRKDLKLSLWKGDVELKNLRVKTEALDFLNLPIQVKEGFVGTLKLKHLNRQIPWKKLSKSATQIQIDDVFVIACPKSELKYDEKQELENAQNRKKEQLAAIEDNEVRMNEELSAKNDNSTMARLIAKIIDNLQLSINRVHIRFEDHSSCPGHDFAAGLILEKLYLFSPEQKKSGDLLPGVMQKKVELSRFGIYWDFDESMQIQTKNAESIQKEMTLAFSDAASVPSEKRGLYPTHWIIDPISLSLLTNADIRKVELRKPEVSVAIAEVLQTLQWSEKVSETKRLVDAYKHVREDEVRGRTAEQEWALMRAHLEAEYPGMYYDNALKVAEDFCYRCWDVSNRPNPIMEISGDINQVMVQLDQKQYRDMLGFISSLNTQTLRARYKQFKPQEDDPESNPRKWWQFAIKSVMWENAKKRANKGWDDYVRFKKLRAEYIELYKLKSQDKDLMKKDPKTIQRLEKLESKLSLENILLFRKIALQETEHEAQIKKKKAAKEPKKEKGFIRNLFKKKQIETEEDGITEEDLQWDEAKKLQLLAEFDIQPNEMSPWEGGRPTDIQLTAQLRIPKMGIVLTTQHSSLLVCSLEQLGVQVTKMKKYMQVYSCIEGLRVENGSQQSEKWPYLVYTEQDALVDTNSVTRFLPEGLYTQERSLPFLQMAVELPSLQKDVDVTVKLQTLPLCVVANTACVMELAAFFIPELAKLNFAALSASASSIYSQLSSSNKLRLKASKEVLSHKTVGLDVFMGALHMIIPEDIREDVTHTQSLVVRCGDLRVFSDPRRVSVDEELSEENIYDRIDVSVMRMSVLMTNQHADWARTDVQQKFDLCVVDNFDVQCQIGLSISPSTAEFATTLIQANMNMIHVRLTKTKCISLTRYLFSVLANVSEIIANSHVDFSGLTEEAKILVSNTLAAANRREIDSTAKDEQKSEERIESIYSEEEQRLLQRNRILSLNATFEGVNVLIEEVSSANEHTKIVDSTVAGLNVCVETRTYDVDVRVSLHKIEVLDCIQTASRRTNKYLVLSQPVNKKGEICPEEDSKLVKVNVGIVNEASPDYSKAESDVRVELIFGVLSVMVYRPTIYHLLRFIAPILEGEVTKPTHEVAPAKHRRSLSSSSSVSSAAPDSDQVSVSSRAAELITSKSRNLAKAEQSKPLPADWEKKQVKVILKLGSVNMLLVTDRGLPLLYASITGVDFSFTVSPALVAVAGGLEDISVWDMSEGCGYHSPILSILRTEDQSAFIALSCTLYSDVRYPSYPGYPMAISGTICAPSVSIRMRYIDELKHYFLAGPIADGLALLSKKSKEENEASSASMVPMPKLETIEESIDDEEEEEDAKSKTEPTESTQAKTISLKDSIRESILLLGKNYLIMDQKKLEDVPFELPLINVVVNNFQISLPVASDSQEMATFEMGRFSVQNQALHRFPDSNQVDRSSVKSTLNTVRIAITQMKASTHIASASGVSSLALLGGIDLSVVAVIANQAEVNAQITKMALTMNERQLTLFAHIMNGNFKETAVVMEDEIVPKEKEKEAKRPSVSPTPSSARRMPRRSKRLSGLPELLTVEEEAKEDEVVFGKFLRAQFSFDGVCLELLSGTEGYDSQIVGQEIYNQMGTLKNSISSIDIGVIQASLNLRKTELSAGLSLSHVVFTDTRSTTSIDSAYRVPLSFGAHSKPAISALVSVTNRDIRTFKELEPLLRSRWARCV</sequence>
<dbReference type="InterPro" id="IPR026854">
    <property type="entry name" value="VPS13_N"/>
</dbReference>
<evidence type="ECO:0000313" key="6">
    <source>
        <dbReference type="EMBL" id="CBK20826.2"/>
    </source>
</evidence>
<dbReference type="Proteomes" id="UP000008312">
    <property type="component" value="Unassembled WGS sequence"/>
</dbReference>
<feature type="compositionally biased region" description="Acidic residues" evidence="4">
    <location>
        <begin position="1341"/>
        <end position="1350"/>
    </location>
</feature>
<evidence type="ECO:0000313" key="7">
    <source>
        <dbReference type="Proteomes" id="UP000008312"/>
    </source>
</evidence>
<dbReference type="PANTHER" id="PTHR16166:SF93">
    <property type="entry name" value="INTERMEMBRANE LIPID TRANSFER PROTEIN VPS13"/>
    <property type="match status" value="1"/>
</dbReference>
<feature type="region of interest" description="Disordered" evidence="4">
    <location>
        <begin position="1119"/>
        <end position="1145"/>
    </location>
</feature>
<feature type="coiled-coil region" evidence="3">
    <location>
        <begin position="101"/>
        <end position="139"/>
    </location>
</feature>
<dbReference type="GO" id="GO:0045053">
    <property type="term" value="P:protein retention in Golgi apparatus"/>
    <property type="evidence" value="ECO:0007669"/>
    <property type="project" value="TreeGrafter"/>
</dbReference>
<name>D8LX31_BLAHO</name>
<keyword evidence="7" id="KW-1185">Reference proteome</keyword>
<dbReference type="OrthoDB" id="428159at2759"/>
<proteinExistence type="inferred from homology"/>
<dbReference type="RefSeq" id="XP_012894874.1">
    <property type="nucleotide sequence ID" value="XM_013039420.1"/>
</dbReference>
<feature type="domain" description="Chorein N-terminal" evidence="5">
    <location>
        <begin position="1"/>
        <end position="266"/>
    </location>
</feature>
<dbReference type="InterPro" id="IPR026847">
    <property type="entry name" value="VPS13"/>
</dbReference>
<dbReference type="GO" id="GO:0006623">
    <property type="term" value="P:protein targeting to vacuole"/>
    <property type="evidence" value="ECO:0007669"/>
    <property type="project" value="TreeGrafter"/>
</dbReference>
<feature type="compositionally biased region" description="Basic and acidic residues" evidence="4">
    <location>
        <begin position="1539"/>
        <end position="1548"/>
    </location>
</feature>
<dbReference type="OMA" id="TICASPI"/>
<evidence type="ECO:0000256" key="4">
    <source>
        <dbReference type="SAM" id="MobiDB-lite"/>
    </source>
</evidence>
<organism evidence="6">
    <name type="scientific">Blastocystis hominis</name>
    <dbReference type="NCBI Taxonomy" id="12968"/>
    <lineage>
        <taxon>Eukaryota</taxon>
        <taxon>Sar</taxon>
        <taxon>Stramenopiles</taxon>
        <taxon>Bigyra</taxon>
        <taxon>Opalozoa</taxon>
        <taxon>Opalinata</taxon>
        <taxon>Blastocystidae</taxon>
        <taxon>Blastocystis</taxon>
    </lineage>
</organism>
<reference evidence="6" key="1">
    <citation type="submission" date="2010-02" db="EMBL/GenBank/DDBJ databases">
        <title>Sequencing and annotation of the Blastocystis hominis genome.</title>
        <authorList>
            <person name="Wincker P."/>
        </authorList>
    </citation>
    <scope>NUCLEOTIDE SEQUENCE</scope>
    <source>
        <strain evidence="6">Singapore isolate B</strain>
    </source>
</reference>
<gene>
    <name evidence="6" type="ORF">GSBLH_T00006196001</name>
</gene>